<comment type="subcellular location">
    <subcellularLocation>
        <location evidence="1 8">Cell membrane</location>
        <topology evidence="1 8">Multi-pass membrane protein</topology>
    </subcellularLocation>
</comment>
<organism evidence="11 12">
    <name type="scientific">Spirodela intermedia</name>
    <name type="common">Intermediate duckweed</name>
    <dbReference type="NCBI Taxonomy" id="51605"/>
    <lineage>
        <taxon>Eukaryota</taxon>
        <taxon>Viridiplantae</taxon>
        <taxon>Streptophyta</taxon>
        <taxon>Embryophyta</taxon>
        <taxon>Tracheophyta</taxon>
        <taxon>Spermatophyta</taxon>
        <taxon>Magnoliopsida</taxon>
        <taxon>Liliopsida</taxon>
        <taxon>Araceae</taxon>
        <taxon>Lemnoideae</taxon>
        <taxon>Spirodela</taxon>
    </lineage>
</organism>
<dbReference type="Pfam" id="PF04535">
    <property type="entry name" value="CASP_dom"/>
    <property type="match status" value="1"/>
</dbReference>
<evidence type="ECO:0000313" key="12">
    <source>
        <dbReference type="Proteomes" id="UP000663760"/>
    </source>
</evidence>
<name>A0A7I8JZS9_SPIIN</name>
<evidence type="ECO:0000256" key="4">
    <source>
        <dbReference type="ARBA" id="ARBA00022475"/>
    </source>
</evidence>
<comment type="subunit">
    <text evidence="3 8">Homodimer and heterodimers.</text>
</comment>
<reference evidence="11" key="1">
    <citation type="submission" date="2020-02" db="EMBL/GenBank/DDBJ databases">
        <authorList>
            <person name="Scholz U."/>
            <person name="Mascher M."/>
            <person name="Fiebig A."/>
        </authorList>
    </citation>
    <scope>NUCLEOTIDE SEQUENCE</scope>
</reference>
<feature type="transmembrane region" description="Helical" evidence="8">
    <location>
        <begin position="77"/>
        <end position="98"/>
    </location>
</feature>
<protein>
    <recommendedName>
        <fullName evidence="8">CASP-like protein</fullName>
    </recommendedName>
</protein>
<dbReference type="AlphaFoldDB" id="A0A7I8JZS9"/>
<keyword evidence="4 8" id="KW-1003">Cell membrane</keyword>
<evidence type="ECO:0000256" key="3">
    <source>
        <dbReference type="ARBA" id="ARBA00011489"/>
    </source>
</evidence>
<dbReference type="Proteomes" id="UP000663760">
    <property type="component" value="Chromosome 1"/>
</dbReference>
<dbReference type="PANTHER" id="PTHR36488">
    <property type="entry name" value="CASP-LIKE PROTEIN 1U1"/>
    <property type="match status" value="1"/>
</dbReference>
<keyword evidence="6 8" id="KW-1133">Transmembrane helix</keyword>
<evidence type="ECO:0000256" key="5">
    <source>
        <dbReference type="ARBA" id="ARBA00022692"/>
    </source>
</evidence>
<dbReference type="NCBIfam" id="TIGR01569">
    <property type="entry name" value="A_tha_TIGR01569"/>
    <property type="match status" value="1"/>
</dbReference>
<feature type="transmembrane region" description="Helical" evidence="8">
    <location>
        <begin position="110"/>
        <end position="135"/>
    </location>
</feature>
<comment type="similarity">
    <text evidence="2 8">Belongs to the Casparian strip membrane proteins (CASP) family.</text>
</comment>
<gene>
    <name evidence="11" type="ORF">SI8410_01000823</name>
</gene>
<dbReference type="PROSITE" id="PS51671">
    <property type="entry name" value="ACT"/>
    <property type="match status" value="1"/>
</dbReference>
<feature type="domain" description="ACT" evidence="10">
    <location>
        <begin position="220"/>
        <end position="289"/>
    </location>
</feature>
<evidence type="ECO:0000256" key="2">
    <source>
        <dbReference type="ARBA" id="ARBA00007651"/>
    </source>
</evidence>
<evidence type="ECO:0000256" key="8">
    <source>
        <dbReference type="RuleBase" id="RU361233"/>
    </source>
</evidence>
<evidence type="ECO:0000313" key="11">
    <source>
        <dbReference type="EMBL" id="CAA7388624.1"/>
    </source>
</evidence>
<feature type="transmembrane region" description="Helical" evidence="8">
    <location>
        <begin position="35"/>
        <end position="56"/>
    </location>
</feature>
<evidence type="ECO:0000259" key="10">
    <source>
        <dbReference type="PROSITE" id="PS51671"/>
    </source>
</evidence>
<evidence type="ECO:0000256" key="6">
    <source>
        <dbReference type="ARBA" id="ARBA00022989"/>
    </source>
</evidence>
<sequence length="289" mass="30584">MENCRGQGTSAVNSRPVRCTHTHLTPLSTESPAKYVNFILRLLALVSSLTATILMSDARSTHSKFTVKPDGDNDFEYFVIVHIVAAIYSAGSMVLWAFDKCETKKLVVGIALFDVAVMGLLFSANGTAIPIGGALRMGSGEHYDQECKVSCRFCGLVAAAAATSMLTAPRARIVDETINYIEELEGTIREMEAAKKAKKKARMSGGGSSVAVMVSGKMAFFGVTSTWRPGLAAQILQVFDRHNAEVLAATATCGGGGAAEGRSMSVSVTVTTDEAAVEAIEAELTLMLS</sequence>
<evidence type="ECO:0000256" key="1">
    <source>
        <dbReference type="ARBA" id="ARBA00004651"/>
    </source>
</evidence>
<evidence type="ECO:0000256" key="9">
    <source>
        <dbReference type="SAM" id="Coils"/>
    </source>
</evidence>
<dbReference type="PANTHER" id="PTHR36488:SF8">
    <property type="entry name" value="CASP-LIKE PROTEIN 1U1"/>
    <property type="match status" value="1"/>
</dbReference>
<dbReference type="InterPro" id="IPR006702">
    <property type="entry name" value="CASP_dom"/>
</dbReference>
<feature type="coiled-coil region" evidence="9">
    <location>
        <begin position="174"/>
        <end position="201"/>
    </location>
</feature>
<accession>A0A7I8JZS9</accession>
<dbReference type="InterPro" id="IPR002912">
    <property type="entry name" value="ACT_dom"/>
</dbReference>
<keyword evidence="12" id="KW-1185">Reference proteome</keyword>
<dbReference type="InterPro" id="IPR044173">
    <property type="entry name" value="CASPL"/>
</dbReference>
<evidence type="ECO:0000256" key="7">
    <source>
        <dbReference type="ARBA" id="ARBA00023136"/>
    </source>
</evidence>
<keyword evidence="7 8" id="KW-0472">Membrane</keyword>
<dbReference type="EMBL" id="LR746264">
    <property type="protein sequence ID" value="CAA7388624.1"/>
    <property type="molecule type" value="Genomic_DNA"/>
</dbReference>
<dbReference type="OrthoDB" id="772477at2759"/>
<keyword evidence="9" id="KW-0175">Coiled coil</keyword>
<dbReference type="InterPro" id="IPR006459">
    <property type="entry name" value="CASP/CASPL"/>
</dbReference>
<comment type="caution">
    <text evidence="8">Lacks conserved residue(s) required for the propagation of feature annotation.</text>
</comment>
<dbReference type="GO" id="GO:0005886">
    <property type="term" value="C:plasma membrane"/>
    <property type="evidence" value="ECO:0007669"/>
    <property type="project" value="UniProtKB-SubCell"/>
</dbReference>
<keyword evidence="5 8" id="KW-0812">Transmembrane</keyword>
<proteinExistence type="inferred from homology"/>